<evidence type="ECO:0000256" key="1">
    <source>
        <dbReference type="ARBA" id="ARBA00022581"/>
    </source>
</evidence>
<feature type="compositionally biased region" description="Basic and acidic residues" evidence="3">
    <location>
        <begin position="1302"/>
        <end position="1322"/>
    </location>
</feature>
<keyword evidence="2" id="KW-0106">Calcium</keyword>
<dbReference type="SMART" id="SM00054">
    <property type="entry name" value="EFh"/>
    <property type="match status" value="6"/>
</dbReference>
<feature type="domain" description="EF-hand" evidence="4">
    <location>
        <begin position="693"/>
        <end position="728"/>
    </location>
</feature>
<feature type="region of interest" description="Disordered" evidence="3">
    <location>
        <begin position="1302"/>
        <end position="1353"/>
    </location>
</feature>
<keyword evidence="1" id="KW-0945">Host-virus interaction</keyword>
<feature type="compositionally biased region" description="Basic and acidic residues" evidence="3">
    <location>
        <begin position="1972"/>
        <end position="1991"/>
    </location>
</feature>
<dbReference type="InterPro" id="IPR018247">
    <property type="entry name" value="EF_Hand_1_Ca_BS"/>
</dbReference>
<feature type="compositionally biased region" description="Gly residues" evidence="3">
    <location>
        <begin position="2053"/>
        <end position="2064"/>
    </location>
</feature>
<feature type="compositionally biased region" description="Low complexity" evidence="3">
    <location>
        <begin position="2065"/>
        <end position="2075"/>
    </location>
</feature>
<dbReference type="InterPro" id="IPR011992">
    <property type="entry name" value="EF-hand-dom_pair"/>
</dbReference>
<feature type="region of interest" description="Disordered" evidence="3">
    <location>
        <begin position="1795"/>
        <end position="1814"/>
    </location>
</feature>
<evidence type="ECO:0000259" key="4">
    <source>
        <dbReference type="PROSITE" id="PS50222"/>
    </source>
</evidence>
<dbReference type="Gene3D" id="1.10.238.10">
    <property type="entry name" value="EF-hand"/>
    <property type="match status" value="1"/>
</dbReference>
<name>A0A150FZ38_GONPE</name>
<feature type="region of interest" description="Disordered" evidence="3">
    <location>
        <begin position="2143"/>
        <end position="2172"/>
    </location>
</feature>
<feature type="compositionally biased region" description="Acidic residues" evidence="3">
    <location>
        <begin position="2367"/>
        <end position="2380"/>
    </location>
</feature>
<evidence type="ECO:0000256" key="2">
    <source>
        <dbReference type="ARBA" id="ARBA00022837"/>
    </source>
</evidence>
<feature type="compositionally biased region" description="Gly residues" evidence="3">
    <location>
        <begin position="2210"/>
        <end position="2232"/>
    </location>
</feature>
<dbReference type="STRING" id="33097.A0A150FZ38"/>
<dbReference type="PROSITE" id="PS50222">
    <property type="entry name" value="EF_HAND_2"/>
    <property type="match status" value="4"/>
</dbReference>
<keyword evidence="6" id="KW-1185">Reference proteome</keyword>
<feature type="domain" description="EF-hand" evidence="4">
    <location>
        <begin position="1107"/>
        <end position="1131"/>
    </location>
</feature>
<comment type="caution">
    <text evidence="5">The sequence shown here is derived from an EMBL/GenBank/DDBJ whole genome shotgun (WGS) entry which is preliminary data.</text>
</comment>
<feature type="region of interest" description="Disordered" evidence="3">
    <location>
        <begin position="1"/>
        <end position="55"/>
    </location>
</feature>
<reference evidence="6" key="1">
    <citation type="journal article" date="2016" name="Nat. Commun.">
        <title>The Gonium pectorale genome demonstrates co-option of cell cycle regulation during the evolution of multicellularity.</title>
        <authorList>
            <person name="Hanschen E.R."/>
            <person name="Marriage T.N."/>
            <person name="Ferris P.J."/>
            <person name="Hamaji T."/>
            <person name="Toyoda A."/>
            <person name="Fujiyama A."/>
            <person name="Neme R."/>
            <person name="Noguchi H."/>
            <person name="Minakuchi Y."/>
            <person name="Suzuki M."/>
            <person name="Kawai-Toyooka H."/>
            <person name="Smith D.R."/>
            <person name="Sparks H."/>
            <person name="Anderson J."/>
            <person name="Bakaric R."/>
            <person name="Luria V."/>
            <person name="Karger A."/>
            <person name="Kirschner M.W."/>
            <person name="Durand P.M."/>
            <person name="Michod R.E."/>
            <person name="Nozaki H."/>
            <person name="Olson B.J."/>
        </authorList>
    </citation>
    <scope>NUCLEOTIDE SEQUENCE [LARGE SCALE GENOMIC DNA]</scope>
    <source>
        <strain evidence="6">NIES-2863</strain>
    </source>
</reference>
<evidence type="ECO:0000256" key="3">
    <source>
        <dbReference type="SAM" id="MobiDB-lite"/>
    </source>
</evidence>
<feature type="region of interest" description="Disordered" evidence="3">
    <location>
        <begin position="1858"/>
        <end position="2122"/>
    </location>
</feature>
<feature type="compositionally biased region" description="Pro residues" evidence="3">
    <location>
        <begin position="14"/>
        <end position="25"/>
    </location>
</feature>
<feature type="compositionally biased region" description="Gly residues" evidence="3">
    <location>
        <begin position="2355"/>
        <end position="2365"/>
    </location>
</feature>
<protein>
    <recommendedName>
        <fullName evidence="4">EF-hand domain-containing protein</fullName>
    </recommendedName>
</protein>
<feature type="compositionally biased region" description="Basic and acidic residues" evidence="3">
    <location>
        <begin position="336"/>
        <end position="367"/>
    </location>
</feature>
<dbReference type="Proteomes" id="UP000075714">
    <property type="component" value="Unassembled WGS sequence"/>
</dbReference>
<dbReference type="PANTHER" id="PTHR13037:SF24">
    <property type="entry name" value="POLYCOMB PROTEIN PCL-RELATED"/>
    <property type="match status" value="1"/>
</dbReference>
<feature type="region of interest" description="Disordered" evidence="3">
    <location>
        <begin position="1369"/>
        <end position="1401"/>
    </location>
</feature>
<dbReference type="Pfam" id="PF13202">
    <property type="entry name" value="EF-hand_5"/>
    <property type="match status" value="2"/>
</dbReference>
<feature type="domain" description="EF-hand" evidence="4">
    <location>
        <begin position="474"/>
        <end position="509"/>
    </location>
</feature>
<sequence length="2393" mass="244441">MPAASSAGTLPVPASLPPPPPPPPVGYAGAAAGPLGQPASVGAAPPPPPPSASPLLREVTQHGRLYLLDTRSGLVYRDSEAQAGLLERVGKWAKGSGIVFVPPLSESAFFSALRSFLDARQLGLADLFGALDADMDGGLEPGELAALAGHVVPGAVPSEVAYLTALIDWDDDGYIGLGDLLDADEAAEAVAEERAEGADSPWARVLQDTSYILHTQRRHAQVVFATLAAGGEAAWPADSPASSPRHDAWAAGAVERAWADPGDGDEGASAGGSPPVLLEPASLLRFLRIMRPELSPGEARYVMDHLLQGPGDSRRSLPQVLHCLHLADVAYSADAQRGEREREGKREAEQQRRRARDAKSARQREQGQEAVEEEEEIEEEIEEDGAARDMRSPRQGRAESEAAAAEEGAEEEAQQRQARQLSPHGSGNVRRRPGSMPGLNRAPPLAPSRWRRRSESPREAVPRFFYHLGFYMRRCRLTLPQLFAQYDSNGDGALEPGELRSLVAEVMPAGSGREQFVYIRASISSPTSAFATLDDLARSIQDHEAAASAGRQDASALAAGMPPPSPMAHLYLAAALAAAGGAAPGSGDTGAVVPGLVPPAAEAYLAARAAQLAAAQRATPVDVLSRITQHMIRHKVQLATLMAQFDRDRDGRLSAQEAARLLAYVAPGARSTGAGLGRAGAEAGGGGIRGQRSADLALQRLMAEADRDRDGLLSYNDLRLALLARQGSLFRERLAVASQQAAERAAAQAAATAAVLLGPAEPAPPATLRRPPHTADDAADAVALLPFWAPAPGSPGSPGADSGRRAVHFAPLPGAGASGGGFYPGMRPVGTSPEDYDVTAFAPSRPGDAGDPFTLAFAAQHPQHPTASQLPPGAASLSPFPPPPPPQQYQMHQLHPVYPEPGASPRAPFGHQQQPAGGSIGGGGGGRFGALPPDVSLGDVEELDPDVTLQPVDYMGARLMVDPVSGLVFMPIAPGAPGEQGPPVARLGRPRAGPAALAAGAAPQQPEGQEEQLYLFGRLLPNGTVQRVETPLAAQLFAALDAFLRTSQCRLEDAWTQAVAGTRYPAPVPGAPPPPPPPPADAAGLSRFLRPLLPGLSPSQVAYLRLLLDLDGDGLVEPDDLLMAFEEIGTTIDTPANKLHAHAYKLLARVAGVVLGDYVESYRVFAAYGGNDRRKKAAGEAAAGSGRAGGASAGGATAAVSEDVQLTVPQLARFVSHLTGHTAAPEDLGAVIVYLTTKLAEADSPAGAAAAAAALPGPNQPYGNPYASPGGPFRRLRDAPPLFDWPLLVGVLRAIEASLPVDRRPASPEGRGRGGRPRRGDGEAPAEGGAGGAAAGAAAQGTWPGSGTAAGGMDRDEYWQHAADAAAAAAAAAGEGGGSGSYEEAGEEGPLERPPPLRSGMLTLPPAPHPDRRVVELCFYGHPDGRTFLLDPATGLLYVATPHILAAAEEAAARAAEALAEAHGPEALRLPVTVGVTPAAAAGVRGGPPPPAPPPPPPPALLLPCPDLAGKLHHPDARLMPARAASGLALVCGALLRAAADEGRTEALFRMMDRDGQGLDAPRLQTLLRGVASLTRGETAFAMALLDQEGSGRVGLQQLREAAELVHFAATAVGPQPGPAPPLTLTLSRCEARAMHALHCAAAAMQREWRLLWLLMGRATAPAGSGPLDRSSVRSVLSEVLAPYLPLPDVRVALAYLDVMAPEGADGAVTPDELVQLLRAVPMRLRLPYTPAVPGAEEAAEGAEGAVAVGPREVIFASGFGGPVAADGTLPPIEPTLAGAADGRGAKASYRRQLRHPTGPTHAEPEALYGPNDGAALYDSNMPYDDPDWGEGRFGLAAAALASAPRKAGAGAKAAALSGAAGRRPGKPAADQRSAQEDAGQYGLYDDDDTGLGLYGEGQAEAEPRLPKRAPGKFLSPRALDPSAAEGPISRLARRAGHDPYSLAGPGRGGGSGGGVGSSVTLEEEAALVDALRGREPGRRLQRPDRTRDGFDTGTQYGLLSDVDPGRRGLAGGPPQTPRAAEEEPEEFGLGAEAGERPARLTTSSSSSSSDSEGGGRIRSGSRGGSRPSSAAFPSDVPPPVFDPYGSREAGGGGGHGGGHWDSPSRGGPGAGSLPPSRPLTAATASLASLGVTSSAASMPRLASPALEPLASGAPGPRPRTATEITPDASTESYGMAAEAVGAVHGTDDYDPYGDPADSPQPMGHARRGVVGGGAMAFAGGGGLSSSDGSGGRTSASGPALLTSFGDALHEDAGRGGAGEGAAGRRSLPSPAAQVSSRAGGPAARSRLSRSSIPKVEQEEEEEAGGAFGLGAEAAGPRTVAAPAAGGSAAAAGGRDFDPYGLGAEAGAAPRESSDGGGADAGGGLADYDEADLGGSDEIDYGLGAEGVDGDDF</sequence>
<feature type="compositionally biased region" description="Acidic residues" evidence="3">
    <location>
        <begin position="370"/>
        <end position="384"/>
    </location>
</feature>
<evidence type="ECO:0000313" key="5">
    <source>
        <dbReference type="EMBL" id="KXZ42871.1"/>
    </source>
</evidence>
<feature type="compositionally biased region" description="Low complexity" evidence="3">
    <location>
        <begin position="26"/>
        <end position="43"/>
    </location>
</feature>
<feature type="region of interest" description="Disordered" evidence="3">
    <location>
        <begin position="334"/>
        <end position="456"/>
    </location>
</feature>
<feature type="compositionally biased region" description="Low complexity" evidence="3">
    <location>
        <begin position="1858"/>
        <end position="1869"/>
    </location>
</feature>
<feature type="compositionally biased region" description="Basic and acidic residues" evidence="3">
    <location>
        <begin position="385"/>
        <end position="400"/>
    </location>
</feature>
<accession>A0A150FZ38</accession>
<proteinExistence type="predicted"/>
<feature type="compositionally biased region" description="Low complexity" evidence="3">
    <location>
        <begin position="2310"/>
        <end position="2334"/>
    </location>
</feature>
<gene>
    <name evidence="5" type="ORF">GPECTOR_113g283</name>
</gene>
<dbReference type="SUPFAM" id="SSF47473">
    <property type="entry name" value="EF-hand"/>
    <property type="match status" value="3"/>
</dbReference>
<dbReference type="PANTHER" id="PTHR13037">
    <property type="entry name" value="FORMIN"/>
    <property type="match status" value="1"/>
</dbReference>
<dbReference type="EMBL" id="LSYV01000113">
    <property type="protein sequence ID" value="KXZ42871.1"/>
    <property type="molecule type" value="Genomic_DNA"/>
</dbReference>
<feature type="region of interest" description="Disordered" evidence="3">
    <location>
        <begin position="2185"/>
        <end position="2393"/>
    </location>
</feature>
<dbReference type="OrthoDB" id="547737at2759"/>
<dbReference type="InterPro" id="IPR002048">
    <property type="entry name" value="EF_hand_dom"/>
</dbReference>
<organism evidence="5 6">
    <name type="scientific">Gonium pectorale</name>
    <name type="common">Green alga</name>
    <dbReference type="NCBI Taxonomy" id="33097"/>
    <lineage>
        <taxon>Eukaryota</taxon>
        <taxon>Viridiplantae</taxon>
        <taxon>Chlorophyta</taxon>
        <taxon>core chlorophytes</taxon>
        <taxon>Chlorophyceae</taxon>
        <taxon>CS clade</taxon>
        <taxon>Chlamydomonadales</taxon>
        <taxon>Volvocaceae</taxon>
        <taxon>Gonium</taxon>
    </lineage>
</organism>
<feature type="compositionally biased region" description="Gly residues" evidence="3">
    <location>
        <begin position="1946"/>
        <end position="1957"/>
    </location>
</feature>
<evidence type="ECO:0000313" key="6">
    <source>
        <dbReference type="Proteomes" id="UP000075714"/>
    </source>
</evidence>
<dbReference type="GO" id="GO:0005509">
    <property type="term" value="F:calcium ion binding"/>
    <property type="evidence" value="ECO:0007669"/>
    <property type="project" value="InterPro"/>
</dbReference>
<feature type="compositionally biased region" description="Gly residues" evidence="3">
    <location>
        <begin position="2089"/>
        <end position="2100"/>
    </location>
</feature>
<dbReference type="PROSITE" id="PS00018">
    <property type="entry name" value="EF_HAND_1"/>
    <property type="match status" value="3"/>
</dbReference>
<feature type="domain" description="EF-hand" evidence="4">
    <location>
        <begin position="633"/>
        <end position="668"/>
    </location>
</feature>